<keyword evidence="3" id="KW-1185">Reference proteome</keyword>
<dbReference type="OrthoDB" id="5569107at2"/>
<evidence type="ECO:0000313" key="2">
    <source>
        <dbReference type="EMBL" id="OQK16801.1"/>
    </source>
</evidence>
<comment type="caution">
    <text evidence="2">The sequence shown here is derived from an EMBL/GenBank/DDBJ whole genome shotgun (WGS) entry which is preliminary data.</text>
</comment>
<accession>A0A1V8M5G2</accession>
<reference evidence="2 3" key="1">
    <citation type="submission" date="2015-12" db="EMBL/GenBank/DDBJ databases">
        <authorList>
            <person name="Shamseldin A."/>
            <person name="Moawad H."/>
            <person name="Abd El-Rahim W.M."/>
            <person name="Sadowsky M.J."/>
        </authorList>
    </citation>
    <scope>NUCLEOTIDE SEQUENCE [LARGE SCALE GENOMIC DNA]</scope>
    <source>
        <strain evidence="2 3">WF1</strain>
    </source>
</reference>
<dbReference type="Proteomes" id="UP000191980">
    <property type="component" value="Unassembled WGS sequence"/>
</dbReference>
<organism evidence="2 3">
    <name type="scientific">Methyloprofundus sedimenti</name>
    <dbReference type="NCBI Taxonomy" id="1420851"/>
    <lineage>
        <taxon>Bacteria</taxon>
        <taxon>Pseudomonadati</taxon>
        <taxon>Pseudomonadota</taxon>
        <taxon>Gammaproteobacteria</taxon>
        <taxon>Methylococcales</taxon>
        <taxon>Methylococcaceae</taxon>
        <taxon>Methyloprofundus</taxon>
    </lineage>
</organism>
<dbReference type="GO" id="GO:0000272">
    <property type="term" value="P:polysaccharide catabolic process"/>
    <property type="evidence" value="ECO:0007669"/>
    <property type="project" value="InterPro"/>
</dbReference>
<evidence type="ECO:0008006" key="4">
    <source>
        <dbReference type="Google" id="ProtNLM"/>
    </source>
</evidence>
<dbReference type="EMBL" id="LPUF01000001">
    <property type="protein sequence ID" value="OQK16801.1"/>
    <property type="molecule type" value="Genomic_DNA"/>
</dbReference>
<keyword evidence="1" id="KW-0732">Signal</keyword>
<evidence type="ECO:0000313" key="3">
    <source>
        <dbReference type="Proteomes" id="UP000191980"/>
    </source>
</evidence>
<dbReference type="AlphaFoldDB" id="A0A1V8M5G2"/>
<dbReference type="RefSeq" id="WP_080521421.1">
    <property type="nucleotide sequence ID" value="NZ_LPUF01000001.1"/>
</dbReference>
<dbReference type="Gene3D" id="1.10.1330.10">
    <property type="entry name" value="Dockerin domain"/>
    <property type="match status" value="1"/>
</dbReference>
<evidence type="ECO:0000256" key="1">
    <source>
        <dbReference type="SAM" id="SignalP"/>
    </source>
</evidence>
<dbReference type="STRING" id="1420851.AU255_02530"/>
<protein>
    <recommendedName>
        <fullName evidence="4">Dockerin domain-containing protein</fullName>
    </recommendedName>
</protein>
<dbReference type="InterPro" id="IPR036439">
    <property type="entry name" value="Dockerin_dom_sf"/>
</dbReference>
<feature type="chain" id="PRO_5012799777" description="Dockerin domain-containing protein" evidence="1">
    <location>
        <begin position="26"/>
        <end position="452"/>
    </location>
</feature>
<dbReference type="SUPFAM" id="SSF63446">
    <property type="entry name" value="Type I dockerin domain"/>
    <property type="match status" value="1"/>
</dbReference>
<proteinExistence type="predicted"/>
<name>A0A1V8M5G2_9GAMM</name>
<gene>
    <name evidence="2" type="ORF">AU255_02530</name>
</gene>
<feature type="signal peptide" evidence="1">
    <location>
        <begin position="1"/>
        <end position="25"/>
    </location>
</feature>
<sequence length="452" mass="49127">MLINISITQTLSILLMFAFAPMATAASILHLDVEVWGEDGALFAGYCQTPGVAGCDLDGLFAELGLPEDNLPIEAASGKLIFIADFQDLSGGDFKTKNPGFRSVQSALLPNELLSYRALGHLRYWDTMQSAWVQAPEYVQIALYGGLEALDGLATDYAACAGQLLCFDADNFNTESATVFSGDGISGSPELVVDLTNQSGILHTHLSFFLENRQGETGGPTGAYLIEMQLLSNARAIPSTPFLILFNAGLDSRQLSEAISALVATNNTNPPIVTLPDNLVNSLSILGDVDLDGDVDRMDVALILLAEQNREVVQADNIMFDVDGDGLINRQDAHHAKSLCNLRLCRIPEAGQIDPVMQVAVFDSNTGQLALNDVQINTLHYQAVLQQTGENLFTLQTHDSARTRYTLPAKYNAHSGLLEIPALSVENRYFRVILRNIGNFTFQLETIEEIEN</sequence>